<dbReference type="RefSeq" id="WP_055680330.1">
    <property type="nucleotide sequence ID" value="NZ_CYYI01000003.1"/>
</dbReference>
<evidence type="ECO:0000313" key="8">
    <source>
        <dbReference type="EMBL" id="CUN66705.1"/>
    </source>
</evidence>
<dbReference type="InterPro" id="IPR035906">
    <property type="entry name" value="MetI-like_sf"/>
</dbReference>
<reference evidence="8 9" key="1">
    <citation type="submission" date="2015-09" db="EMBL/GenBank/DDBJ databases">
        <authorList>
            <consortium name="Pathogen Informatics"/>
        </authorList>
    </citation>
    <scope>NUCLEOTIDE SEQUENCE [LARGE SCALE GENOMIC DNA]</scope>
    <source>
        <strain evidence="8 9">2789STDY5608824</strain>
    </source>
</reference>
<dbReference type="Proteomes" id="UP000095647">
    <property type="component" value="Unassembled WGS sequence"/>
</dbReference>
<dbReference type="PROSITE" id="PS50928">
    <property type="entry name" value="ABC_TM1"/>
    <property type="match status" value="1"/>
</dbReference>
<feature type="transmembrane region" description="Helical" evidence="7">
    <location>
        <begin position="252"/>
        <end position="273"/>
    </location>
</feature>
<dbReference type="AlphaFoldDB" id="A0A173YUI0"/>
<keyword evidence="6 7" id="KW-0472">Membrane</keyword>
<comment type="subcellular location">
    <subcellularLocation>
        <location evidence="1 7">Cell membrane</location>
        <topology evidence="1 7">Multi-pass membrane protein</topology>
    </subcellularLocation>
</comment>
<keyword evidence="2 7" id="KW-0813">Transport</keyword>
<dbReference type="PANTHER" id="PTHR43744">
    <property type="entry name" value="ABC TRANSPORTER PERMEASE PROTEIN MG189-RELATED-RELATED"/>
    <property type="match status" value="1"/>
</dbReference>
<dbReference type="Gene3D" id="1.10.3720.10">
    <property type="entry name" value="MetI-like"/>
    <property type="match status" value="1"/>
</dbReference>
<protein>
    <submittedName>
        <fullName evidence="8">Sugar ABC transporter permease</fullName>
    </submittedName>
</protein>
<evidence type="ECO:0000256" key="3">
    <source>
        <dbReference type="ARBA" id="ARBA00022475"/>
    </source>
</evidence>
<evidence type="ECO:0000313" key="9">
    <source>
        <dbReference type="Proteomes" id="UP000095647"/>
    </source>
</evidence>
<proteinExistence type="inferred from homology"/>
<keyword evidence="4 7" id="KW-0812">Transmembrane</keyword>
<dbReference type="GO" id="GO:0055085">
    <property type="term" value="P:transmembrane transport"/>
    <property type="evidence" value="ECO:0007669"/>
    <property type="project" value="InterPro"/>
</dbReference>
<dbReference type="CDD" id="cd06261">
    <property type="entry name" value="TM_PBP2"/>
    <property type="match status" value="1"/>
</dbReference>
<dbReference type="PANTHER" id="PTHR43744:SF3">
    <property type="entry name" value="LACTOSE TRANSPORT SYSTEM PERMEASE PROTEIN LACG"/>
    <property type="match status" value="1"/>
</dbReference>
<feature type="transmembrane region" description="Helical" evidence="7">
    <location>
        <begin position="150"/>
        <end position="173"/>
    </location>
</feature>
<organism evidence="8 9">
    <name type="scientific">Bifidobacterium adolescentis</name>
    <dbReference type="NCBI Taxonomy" id="1680"/>
    <lineage>
        <taxon>Bacteria</taxon>
        <taxon>Bacillati</taxon>
        <taxon>Actinomycetota</taxon>
        <taxon>Actinomycetes</taxon>
        <taxon>Bifidobacteriales</taxon>
        <taxon>Bifidobacteriaceae</taxon>
        <taxon>Bifidobacterium</taxon>
    </lineage>
</organism>
<name>A0A173YUI0_BIFAD</name>
<dbReference type="GO" id="GO:0005886">
    <property type="term" value="C:plasma membrane"/>
    <property type="evidence" value="ECO:0007669"/>
    <property type="project" value="UniProtKB-SubCell"/>
</dbReference>
<dbReference type="InterPro" id="IPR000515">
    <property type="entry name" value="MetI-like"/>
</dbReference>
<gene>
    <name evidence="8" type="primary">ycjP_4</name>
    <name evidence="8" type="ORF">ERS852382_01050</name>
</gene>
<dbReference type="Pfam" id="PF00528">
    <property type="entry name" value="BPD_transp_1"/>
    <property type="match status" value="1"/>
</dbReference>
<feature type="transmembrane region" description="Helical" evidence="7">
    <location>
        <begin position="117"/>
        <end position="138"/>
    </location>
</feature>
<dbReference type="EMBL" id="CYYI01000003">
    <property type="protein sequence ID" value="CUN66705.1"/>
    <property type="molecule type" value="Genomic_DNA"/>
</dbReference>
<accession>A0A173YUI0</accession>
<evidence type="ECO:0000256" key="2">
    <source>
        <dbReference type="ARBA" id="ARBA00022448"/>
    </source>
</evidence>
<keyword evidence="3" id="KW-1003">Cell membrane</keyword>
<feature type="transmembrane region" description="Helical" evidence="7">
    <location>
        <begin position="194"/>
        <end position="219"/>
    </location>
</feature>
<evidence type="ECO:0000256" key="5">
    <source>
        <dbReference type="ARBA" id="ARBA00022989"/>
    </source>
</evidence>
<keyword evidence="5 7" id="KW-1133">Transmembrane helix</keyword>
<evidence type="ECO:0000256" key="4">
    <source>
        <dbReference type="ARBA" id="ARBA00022692"/>
    </source>
</evidence>
<dbReference type="SUPFAM" id="SSF161098">
    <property type="entry name" value="MetI-like"/>
    <property type="match status" value="1"/>
</dbReference>
<feature type="transmembrane region" description="Helical" evidence="7">
    <location>
        <begin position="82"/>
        <end position="105"/>
    </location>
</feature>
<evidence type="ECO:0000256" key="7">
    <source>
        <dbReference type="RuleBase" id="RU363032"/>
    </source>
</evidence>
<sequence length="287" mass="31116">MTRKKQTQAQNPDFIGYQKGRWAIYLFLGIMAVCQLLPFYLAINVSMKPQDDTSSTLMPRLHDIAWSNWIAAVTDGNIFQSVFNSIVVTVITTLLVCVLGAMAAYPLARRKTKFNGVISALILAMMMVPPLSILVPLYSLLVDMGGVNTYWGISLVLAATNLPLSVFLYTNFIKAIPNSIDEAGMIDGANRFTIFMKLILPTLKPVTATVVIMTGTTVWNEYALSGYILTDTSAQTIAPRVASFFAANSSNLGTAAAASLIAAAPMVIAYLFLQKYFIAGMVAGAEK</sequence>
<comment type="similarity">
    <text evidence="7">Belongs to the binding-protein-dependent transport system permease family.</text>
</comment>
<feature type="transmembrane region" description="Helical" evidence="7">
    <location>
        <begin position="21"/>
        <end position="43"/>
    </location>
</feature>
<evidence type="ECO:0000256" key="6">
    <source>
        <dbReference type="ARBA" id="ARBA00023136"/>
    </source>
</evidence>
<evidence type="ECO:0000256" key="1">
    <source>
        <dbReference type="ARBA" id="ARBA00004651"/>
    </source>
</evidence>